<dbReference type="PANTHER" id="PTHR43775">
    <property type="entry name" value="FATTY ACID SYNTHASE"/>
    <property type="match status" value="1"/>
</dbReference>
<dbReference type="SUPFAM" id="SSF53901">
    <property type="entry name" value="Thiolase-like"/>
    <property type="match status" value="1"/>
</dbReference>
<dbReference type="Gene3D" id="3.30.70.250">
    <property type="entry name" value="Malonyl-CoA ACP transacylase, ACP-binding"/>
    <property type="match status" value="1"/>
</dbReference>
<dbReference type="Gene3D" id="3.40.366.10">
    <property type="entry name" value="Malonyl-Coenzyme A Acyl Carrier Protein, domain 2"/>
    <property type="match status" value="1"/>
</dbReference>
<dbReference type="Pfam" id="PF00698">
    <property type="entry name" value="Acyl_transf_1"/>
    <property type="match status" value="1"/>
</dbReference>
<dbReference type="InterPro" id="IPR016036">
    <property type="entry name" value="Malonyl_transacylase_ACP-bd"/>
</dbReference>
<dbReference type="SUPFAM" id="SSF52151">
    <property type="entry name" value="FabD/lysophospholipase-like"/>
    <property type="match status" value="1"/>
</dbReference>
<keyword evidence="2" id="KW-0597">Phosphoprotein</keyword>
<keyword evidence="4" id="KW-0012">Acyltransferase</keyword>
<dbReference type="OrthoDB" id="9778690at2"/>
<dbReference type="InterPro" id="IPR020806">
    <property type="entry name" value="PKS_PP-bd"/>
</dbReference>
<keyword evidence="3 7" id="KW-0808">Transferase</keyword>
<evidence type="ECO:0000256" key="3">
    <source>
        <dbReference type="ARBA" id="ARBA00022679"/>
    </source>
</evidence>
<name>A0A4R2J5S4_9PSEU</name>
<feature type="domain" description="Ketosynthase family 3 (KS3)" evidence="6">
    <location>
        <begin position="7"/>
        <end position="399"/>
    </location>
</feature>
<dbReference type="InterPro" id="IPR020841">
    <property type="entry name" value="PKS_Beta-ketoAc_synthase_dom"/>
</dbReference>
<dbReference type="InterPro" id="IPR009081">
    <property type="entry name" value="PP-bd_ACP"/>
</dbReference>
<dbReference type="InterPro" id="IPR050091">
    <property type="entry name" value="PKS_NRPS_Biosynth_Enz"/>
</dbReference>
<evidence type="ECO:0000313" key="7">
    <source>
        <dbReference type="EMBL" id="TCO54263.1"/>
    </source>
</evidence>
<dbReference type="GO" id="GO:0004315">
    <property type="term" value="F:3-oxoacyl-[acyl-carrier-protein] synthase activity"/>
    <property type="evidence" value="ECO:0007669"/>
    <property type="project" value="InterPro"/>
</dbReference>
<sequence>MSHPDDDDLIAIVGLSCRFPGASDAQEFWANLAAGVESHEPLPAIDEFDAGFFGYSDNDAVLLDPQQRILLETCWAALEDAGHDPAGFPGMIGVYAGCSMTAYAEVLRERRHRLAFTSDRQIRLATDIDFLTTRVAYKLGLRGPAMTIMTACSTSLVAIHTASNALLAGECDMALAGGVTAHLWRHAEPDDEGLIAPDGHCRAFDAKAAGTVFADGAGVVVLKRLADAHRDTVRAVIRGSAVNNDGSAKAGFFAPGIEGQARVIRDAQLVAGVGPDSIGYVETHGTGTPLGDPIELAALTEAFRAGTAKVGYCPIGTVKTNIGHTDAAAGVAGVIKTVLAVEHGLIPPSLNFESPNPEIDFDTSPFFVATRLTPWPKPRRAGVSAFGMGGTNAHVIIEEPPPVERAQVDRTRPWRLIVQSAREETALAEASTLLAGHLRDQTEVDLADVEWTLQVGRCAQSCRHYVVGTDHASVIEALGRTGPNHAIPRRVAFAFPGLGGQHPGMGRELYAHEPEFRRWIDRCAELAEPRLGVDLRAVMFDNEHGLTNTAVSQPAVFATEYAMARLLLAWDVRPDMVVGHSLGAYAAACVADVFTLEDALALVIARGALLGTVQPGAMVAIPLPEAEVTPLLTGDLTVAVVNSPNQCVVAGAAEPIARLQARLDEMAVDTRRLQVPVPAHSPYVTPIVGRFEEIVRAVPRRTPTLPVLSELTGKVLSHNEITDPAYWSGHLRRTVRFTDALDTVFGRPDTAVFEVGPGQALTTVLRRHPHRPDGTLALPTMPHPRDVTPEPAVLLSAIGRFWAAGGTVDWAAPHRERAPRRIPLPTYPFQRRRFRVDREEGPLPETTPAKPVPATGTRFDATQERVAEVFRLVLGVAQVDLTDSFFALGGDSITASQLVRAVQHSFDLPVRLRGVFQYPTVAGLARHIDELRAGEGGQR</sequence>
<dbReference type="RefSeq" id="WP_132123244.1">
    <property type="nucleotide sequence ID" value="NZ_SLWS01000009.1"/>
</dbReference>
<evidence type="ECO:0000256" key="4">
    <source>
        <dbReference type="ARBA" id="ARBA00023315"/>
    </source>
</evidence>
<dbReference type="Proteomes" id="UP000295680">
    <property type="component" value="Unassembled WGS sequence"/>
</dbReference>
<keyword evidence="8" id="KW-1185">Reference proteome</keyword>
<feature type="domain" description="Carrier" evidence="5">
    <location>
        <begin position="853"/>
        <end position="932"/>
    </location>
</feature>
<protein>
    <submittedName>
        <fullName evidence="7">Acyl transferase domain-containing protein</fullName>
    </submittedName>
</protein>
<dbReference type="CDD" id="cd00833">
    <property type="entry name" value="PKS"/>
    <property type="match status" value="1"/>
</dbReference>
<dbReference type="InterPro" id="IPR032821">
    <property type="entry name" value="PKS_assoc"/>
</dbReference>
<dbReference type="Pfam" id="PF16197">
    <property type="entry name" value="KAsynt_C_assoc"/>
    <property type="match status" value="1"/>
</dbReference>
<dbReference type="InterPro" id="IPR036736">
    <property type="entry name" value="ACP-like_sf"/>
</dbReference>
<dbReference type="GO" id="GO:0004312">
    <property type="term" value="F:fatty acid synthase activity"/>
    <property type="evidence" value="ECO:0007669"/>
    <property type="project" value="TreeGrafter"/>
</dbReference>
<dbReference type="SMART" id="SM00823">
    <property type="entry name" value="PKS_PP"/>
    <property type="match status" value="1"/>
</dbReference>
<dbReference type="EMBL" id="SLWS01000009">
    <property type="protein sequence ID" value="TCO54263.1"/>
    <property type="molecule type" value="Genomic_DNA"/>
</dbReference>
<dbReference type="Pfam" id="PF00550">
    <property type="entry name" value="PP-binding"/>
    <property type="match status" value="1"/>
</dbReference>
<dbReference type="Gene3D" id="3.30.70.3290">
    <property type="match status" value="1"/>
</dbReference>
<proteinExistence type="predicted"/>
<dbReference type="PROSITE" id="PS52004">
    <property type="entry name" value="KS3_2"/>
    <property type="match status" value="1"/>
</dbReference>
<dbReference type="PROSITE" id="PS00606">
    <property type="entry name" value="KS3_1"/>
    <property type="match status" value="1"/>
</dbReference>
<evidence type="ECO:0000256" key="2">
    <source>
        <dbReference type="ARBA" id="ARBA00022553"/>
    </source>
</evidence>
<comment type="caution">
    <text evidence="7">The sequence shown here is derived from an EMBL/GenBank/DDBJ whole genome shotgun (WGS) entry which is preliminary data.</text>
</comment>
<dbReference type="SMART" id="SM01294">
    <property type="entry name" value="PKS_PP_betabranch"/>
    <property type="match status" value="1"/>
</dbReference>
<evidence type="ECO:0000256" key="1">
    <source>
        <dbReference type="ARBA" id="ARBA00022450"/>
    </source>
</evidence>
<evidence type="ECO:0000313" key="8">
    <source>
        <dbReference type="Proteomes" id="UP000295680"/>
    </source>
</evidence>
<dbReference type="InterPro" id="IPR018201">
    <property type="entry name" value="Ketoacyl_synth_AS"/>
</dbReference>
<dbReference type="SUPFAM" id="SSF47336">
    <property type="entry name" value="ACP-like"/>
    <property type="match status" value="1"/>
</dbReference>
<reference evidence="7 8" key="1">
    <citation type="submission" date="2019-03" db="EMBL/GenBank/DDBJ databases">
        <title>Genomic Encyclopedia of Type Strains, Phase IV (KMG-IV): sequencing the most valuable type-strain genomes for metagenomic binning, comparative biology and taxonomic classification.</title>
        <authorList>
            <person name="Goeker M."/>
        </authorList>
    </citation>
    <scope>NUCLEOTIDE SEQUENCE [LARGE SCALE GENOMIC DNA]</scope>
    <source>
        <strain evidence="7 8">DSM 45934</strain>
    </source>
</reference>
<dbReference type="Gene3D" id="3.40.47.10">
    <property type="match status" value="1"/>
</dbReference>
<evidence type="ECO:0000259" key="5">
    <source>
        <dbReference type="PROSITE" id="PS50075"/>
    </source>
</evidence>
<dbReference type="InterPro" id="IPR014043">
    <property type="entry name" value="Acyl_transferase_dom"/>
</dbReference>
<dbReference type="GO" id="GO:0031177">
    <property type="term" value="F:phosphopantetheine binding"/>
    <property type="evidence" value="ECO:0007669"/>
    <property type="project" value="InterPro"/>
</dbReference>
<dbReference type="Pfam" id="PF00109">
    <property type="entry name" value="ketoacyl-synt"/>
    <property type="match status" value="1"/>
</dbReference>
<dbReference type="PROSITE" id="PS50075">
    <property type="entry name" value="CARRIER"/>
    <property type="match status" value="1"/>
</dbReference>
<dbReference type="Gene3D" id="1.10.1200.10">
    <property type="entry name" value="ACP-like"/>
    <property type="match status" value="1"/>
</dbReference>
<dbReference type="InterPro" id="IPR014030">
    <property type="entry name" value="Ketoacyl_synth_N"/>
</dbReference>
<organism evidence="7 8">
    <name type="scientific">Actinocrispum wychmicini</name>
    <dbReference type="NCBI Taxonomy" id="1213861"/>
    <lineage>
        <taxon>Bacteria</taxon>
        <taxon>Bacillati</taxon>
        <taxon>Actinomycetota</taxon>
        <taxon>Actinomycetes</taxon>
        <taxon>Pseudonocardiales</taxon>
        <taxon>Pseudonocardiaceae</taxon>
        <taxon>Actinocrispum</taxon>
    </lineage>
</organism>
<dbReference type="InterPro" id="IPR016035">
    <property type="entry name" value="Acyl_Trfase/lysoPLipase"/>
</dbReference>
<gene>
    <name evidence="7" type="ORF">EV192_109243</name>
</gene>
<dbReference type="AlphaFoldDB" id="A0A4R2J5S4"/>
<dbReference type="GO" id="GO:0006633">
    <property type="term" value="P:fatty acid biosynthetic process"/>
    <property type="evidence" value="ECO:0007669"/>
    <property type="project" value="InterPro"/>
</dbReference>
<keyword evidence="1" id="KW-0596">Phosphopantetheine</keyword>
<dbReference type="SMART" id="SM00825">
    <property type="entry name" value="PKS_KS"/>
    <property type="match status" value="1"/>
</dbReference>
<dbReference type="InterPro" id="IPR001227">
    <property type="entry name" value="Ac_transferase_dom_sf"/>
</dbReference>
<evidence type="ECO:0000259" key="6">
    <source>
        <dbReference type="PROSITE" id="PS52004"/>
    </source>
</evidence>
<dbReference type="PANTHER" id="PTHR43775:SF51">
    <property type="entry name" value="INACTIVE PHENOLPHTHIOCEROL SYNTHESIS POLYKETIDE SYNTHASE TYPE I PKS1-RELATED"/>
    <property type="match status" value="1"/>
</dbReference>
<accession>A0A4R2J5S4</accession>
<dbReference type="InterPro" id="IPR016039">
    <property type="entry name" value="Thiolase-like"/>
</dbReference>
<dbReference type="SMART" id="SM00827">
    <property type="entry name" value="PKS_AT"/>
    <property type="match status" value="1"/>
</dbReference>
<dbReference type="SUPFAM" id="SSF55048">
    <property type="entry name" value="Probable ACP-binding domain of malonyl-CoA ACP transacylase"/>
    <property type="match status" value="1"/>
</dbReference>
<dbReference type="Pfam" id="PF02801">
    <property type="entry name" value="Ketoacyl-synt_C"/>
    <property type="match status" value="1"/>
</dbReference>
<dbReference type="InterPro" id="IPR014031">
    <property type="entry name" value="Ketoacyl_synth_C"/>
</dbReference>